<dbReference type="SUPFAM" id="SSF140959">
    <property type="entry name" value="Indolic compounds 2,3-dioxygenase-like"/>
    <property type="match status" value="1"/>
</dbReference>
<gene>
    <name evidence="1" type="ORF">SAMN05444716_108195</name>
</gene>
<dbReference type="InterPro" id="IPR004981">
    <property type="entry name" value="Trp_2_3_dOase"/>
</dbReference>
<keyword evidence="2" id="KW-1185">Reference proteome</keyword>
<dbReference type="Gene3D" id="1.20.58.480">
    <property type="match status" value="1"/>
</dbReference>
<dbReference type="GO" id="GO:0019442">
    <property type="term" value="P:L-tryptophan catabolic process to acetyl-CoA"/>
    <property type="evidence" value="ECO:0007669"/>
    <property type="project" value="TreeGrafter"/>
</dbReference>
<evidence type="ECO:0000313" key="2">
    <source>
        <dbReference type="Proteomes" id="UP000198873"/>
    </source>
</evidence>
<dbReference type="AlphaFoldDB" id="A0A1I6VK57"/>
<dbReference type="Pfam" id="PF03301">
    <property type="entry name" value="Trp_dioxygenase"/>
    <property type="match status" value="1"/>
</dbReference>
<dbReference type="STRING" id="1176198.SAMN05444716_108195"/>
<dbReference type="GO" id="GO:0004833">
    <property type="term" value="F:L-tryptophan 2,3-dioxygenase activity"/>
    <property type="evidence" value="ECO:0007669"/>
    <property type="project" value="InterPro"/>
</dbReference>
<protein>
    <submittedName>
        <fullName evidence="1">Tryptophan 2,3-dioxygenase (Vermilion)</fullName>
    </submittedName>
</protein>
<proteinExistence type="predicted"/>
<sequence length="359" mass="39753">MALFPESCTRIIDLQSGKGRWALTETDRAELAAVHARTRAAPPGTEEELLHLLTRPFATEDIPEYFRYTSLHVLAWYLAGAPDQVAATLRAMDAALADLTAVEHAAGEDEERLRRLAALRAHLRTLPHADGPAAPVLDTVDAAQRERLRILVACTGFPMSDRHDEHVFLRAVHVCELAYYLIRHQAGAVVAAVGTPAASTLLARLARYADLPNRVFHVLRTLTPESFMSFREATGYASAVQSLNYHLMELALYGHDPRKDQVLTRYPHLRPLTEPPLREAYSLRQAVAESGDPGLAGAWQELARNLLTWRGRHYGFGRRYLADIQGSGGTEGAEYLKGFVVKRAAPGGRTPVPVHFAYR</sequence>
<accession>A0A1I6VK57</accession>
<dbReference type="PANTHER" id="PTHR10138">
    <property type="entry name" value="TRYPTOPHAN 2,3-DIOXYGENASE"/>
    <property type="match status" value="1"/>
</dbReference>
<dbReference type="GO" id="GO:0019441">
    <property type="term" value="P:L-tryptophan catabolic process to kynurenine"/>
    <property type="evidence" value="ECO:0007669"/>
    <property type="project" value="InterPro"/>
</dbReference>
<dbReference type="GO" id="GO:0020037">
    <property type="term" value="F:heme binding"/>
    <property type="evidence" value="ECO:0007669"/>
    <property type="project" value="InterPro"/>
</dbReference>
<name>A0A1I6VK57_9ACTN</name>
<dbReference type="Proteomes" id="UP000198873">
    <property type="component" value="Unassembled WGS sequence"/>
</dbReference>
<keyword evidence="1" id="KW-0560">Oxidoreductase</keyword>
<dbReference type="EMBL" id="FPAB01000008">
    <property type="protein sequence ID" value="SFT14070.1"/>
    <property type="molecule type" value="Genomic_DNA"/>
</dbReference>
<evidence type="ECO:0000313" key="1">
    <source>
        <dbReference type="EMBL" id="SFT14070.1"/>
    </source>
</evidence>
<dbReference type="InterPro" id="IPR037217">
    <property type="entry name" value="Trp/Indoleamine_2_3_dOase-like"/>
</dbReference>
<dbReference type="RefSeq" id="WP_093844098.1">
    <property type="nucleotide sequence ID" value="NZ_FPAB01000008.1"/>
</dbReference>
<dbReference type="PANTHER" id="PTHR10138:SF0">
    <property type="entry name" value="TRYPTOPHAN 2,3-DIOXYGENASE"/>
    <property type="match status" value="1"/>
</dbReference>
<dbReference type="GO" id="GO:0046872">
    <property type="term" value="F:metal ion binding"/>
    <property type="evidence" value="ECO:0007669"/>
    <property type="project" value="InterPro"/>
</dbReference>
<organism evidence="1 2">
    <name type="scientific">Streptomyces harbinensis</name>
    <dbReference type="NCBI Taxonomy" id="1176198"/>
    <lineage>
        <taxon>Bacteria</taxon>
        <taxon>Bacillati</taxon>
        <taxon>Actinomycetota</taxon>
        <taxon>Actinomycetes</taxon>
        <taxon>Kitasatosporales</taxon>
        <taxon>Streptomycetaceae</taxon>
        <taxon>Streptomyces</taxon>
    </lineage>
</organism>
<reference evidence="2" key="1">
    <citation type="submission" date="2016-10" db="EMBL/GenBank/DDBJ databases">
        <authorList>
            <person name="Varghese N."/>
            <person name="Submissions S."/>
        </authorList>
    </citation>
    <scope>NUCLEOTIDE SEQUENCE [LARGE SCALE GENOMIC DNA]</scope>
    <source>
        <strain evidence="2">CGMCC 4.7047</strain>
    </source>
</reference>
<keyword evidence="1" id="KW-0223">Dioxygenase</keyword>